<dbReference type="InterPro" id="IPR026037">
    <property type="entry name" value="PgpA"/>
</dbReference>
<gene>
    <name evidence="3" type="ORF">SAMN06275492_11556</name>
</gene>
<dbReference type="InterPro" id="IPR036681">
    <property type="entry name" value="PgpA-like_sf"/>
</dbReference>
<keyword evidence="1" id="KW-0812">Transmembrane</keyword>
<dbReference type="RefSeq" id="WP_085544660.1">
    <property type="nucleotide sequence ID" value="NZ_FXBB01000015.1"/>
</dbReference>
<protein>
    <submittedName>
        <fullName evidence="3">Phosphatidylglycerophosphatase A</fullName>
    </submittedName>
</protein>
<name>A0A1X7JRN1_9BACT</name>
<feature type="transmembrane region" description="Helical" evidence="1">
    <location>
        <begin position="77"/>
        <end position="100"/>
    </location>
</feature>
<dbReference type="InterPro" id="IPR007686">
    <property type="entry name" value="YutG/PgpA"/>
</dbReference>
<dbReference type="STRING" id="561720.SAMN06275492_11556"/>
<dbReference type="Proteomes" id="UP000193355">
    <property type="component" value="Unassembled WGS sequence"/>
</dbReference>
<organism evidence="3 4">
    <name type="scientific">Dethiosulfovibrio salsuginis</name>
    <dbReference type="NCBI Taxonomy" id="561720"/>
    <lineage>
        <taxon>Bacteria</taxon>
        <taxon>Thermotogati</taxon>
        <taxon>Synergistota</taxon>
        <taxon>Synergistia</taxon>
        <taxon>Synergistales</taxon>
        <taxon>Dethiosulfovibrionaceae</taxon>
        <taxon>Dethiosulfovibrio</taxon>
    </lineage>
</organism>
<dbReference type="AlphaFoldDB" id="A0A1X7JRN1"/>
<reference evidence="4" key="1">
    <citation type="submission" date="2017-04" db="EMBL/GenBank/DDBJ databases">
        <authorList>
            <person name="Varghese N."/>
            <person name="Submissions S."/>
        </authorList>
    </citation>
    <scope>NUCLEOTIDE SEQUENCE [LARGE SCALE GENOMIC DNA]</scope>
    <source>
        <strain evidence="4">USBA 82</strain>
    </source>
</reference>
<dbReference type="Pfam" id="PF04608">
    <property type="entry name" value="PgpA"/>
    <property type="match status" value="1"/>
</dbReference>
<proteinExistence type="predicted"/>
<dbReference type="SUPFAM" id="SSF101307">
    <property type="entry name" value="YutG-like"/>
    <property type="match status" value="1"/>
</dbReference>
<dbReference type="OrthoDB" id="9804091at2"/>
<dbReference type="PANTHER" id="PTHR36305">
    <property type="entry name" value="PHOSPHATIDYLGLYCEROPHOSPHATASE A"/>
    <property type="match status" value="1"/>
</dbReference>
<keyword evidence="1" id="KW-1133">Transmembrane helix</keyword>
<evidence type="ECO:0000313" key="4">
    <source>
        <dbReference type="Proteomes" id="UP000193355"/>
    </source>
</evidence>
<sequence length="156" mass="16117">MTVGDRGGLKISVATLMGLGKVSSMPGTLVSAVACFAMLPFCSTLTLVVAIALTFPLGVWACDGKPDGAVIDHVTGVWVAMIGHVTPISLGLAVPSLFLFRVFGLIKPFPVSIAGKLPGGLGIMADDVAAGIVANVILWGIRWMFMGQTPSFMSVI</sequence>
<feature type="transmembrane region" description="Helical" evidence="1">
    <location>
        <begin position="121"/>
        <end position="145"/>
    </location>
</feature>
<keyword evidence="4" id="KW-1185">Reference proteome</keyword>
<dbReference type="PANTHER" id="PTHR36305:SF1">
    <property type="entry name" value="PHOSPHATIDYLGLYCEROPHOSPHATASE A"/>
    <property type="match status" value="1"/>
</dbReference>
<evidence type="ECO:0000259" key="2">
    <source>
        <dbReference type="Pfam" id="PF04608"/>
    </source>
</evidence>
<dbReference type="EMBL" id="FXBB01000015">
    <property type="protein sequence ID" value="SMG31013.1"/>
    <property type="molecule type" value="Genomic_DNA"/>
</dbReference>
<keyword evidence="1" id="KW-0472">Membrane</keyword>
<dbReference type="CDD" id="cd06971">
    <property type="entry name" value="PgpA"/>
    <property type="match status" value="1"/>
</dbReference>
<dbReference type="GO" id="GO:0008962">
    <property type="term" value="F:phosphatidylglycerophosphatase activity"/>
    <property type="evidence" value="ECO:0007669"/>
    <property type="project" value="InterPro"/>
</dbReference>
<feature type="transmembrane region" description="Helical" evidence="1">
    <location>
        <begin position="29"/>
        <end position="57"/>
    </location>
</feature>
<dbReference type="PROSITE" id="PS51257">
    <property type="entry name" value="PROKAR_LIPOPROTEIN"/>
    <property type="match status" value="1"/>
</dbReference>
<dbReference type="GO" id="GO:0006629">
    <property type="term" value="P:lipid metabolic process"/>
    <property type="evidence" value="ECO:0007669"/>
    <property type="project" value="InterPro"/>
</dbReference>
<feature type="domain" description="YutG/PgpA" evidence="2">
    <location>
        <begin position="13"/>
        <end position="141"/>
    </location>
</feature>
<evidence type="ECO:0000313" key="3">
    <source>
        <dbReference type="EMBL" id="SMG31013.1"/>
    </source>
</evidence>
<evidence type="ECO:0000256" key="1">
    <source>
        <dbReference type="SAM" id="Phobius"/>
    </source>
</evidence>
<accession>A0A1X7JRN1</accession>